<dbReference type="FunFam" id="3.30.70.330:FF:000001">
    <property type="entry name" value="50S ribosomal protein L23"/>
    <property type="match status" value="1"/>
</dbReference>
<evidence type="ECO:0000313" key="8">
    <source>
        <dbReference type="Proteomes" id="UP000178935"/>
    </source>
</evidence>
<accession>A0A1G2JL20</accession>
<evidence type="ECO:0000256" key="1">
    <source>
        <dbReference type="ARBA" id="ARBA00006700"/>
    </source>
</evidence>
<dbReference type="Gene3D" id="3.30.70.330">
    <property type="match status" value="1"/>
</dbReference>
<dbReference type="GO" id="GO:1990904">
    <property type="term" value="C:ribonucleoprotein complex"/>
    <property type="evidence" value="ECO:0007669"/>
    <property type="project" value="UniProtKB-KW"/>
</dbReference>
<keyword evidence="2 6" id="KW-0699">rRNA-binding</keyword>
<protein>
    <recommendedName>
        <fullName evidence="6">Large ribosomal subunit protein uL23</fullName>
    </recommendedName>
</protein>
<dbReference type="GO" id="GO:0019843">
    <property type="term" value="F:rRNA binding"/>
    <property type="evidence" value="ECO:0007669"/>
    <property type="project" value="UniProtKB-UniRule"/>
</dbReference>
<evidence type="ECO:0000313" key="7">
    <source>
        <dbReference type="EMBL" id="OGZ87825.1"/>
    </source>
</evidence>
<evidence type="ECO:0000256" key="4">
    <source>
        <dbReference type="ARBA" id="ARBA00022980"/>
    </source>
</evidence>
<dbReference type="HAMAP" id="MF_01369_B">
    <property type="entry name" value="Ribosomal_uL23_B"/>
    <property type="match status" value="1"/>
</dbReference>
<name>A0A1G2JL20_9BACT</name>
<organism evidence="7 8">
    <name type="scientific">Candidatus Staskawiczbacteria bacterium RIFOXYD1_FULL_32_13</name>
    <dbReference type="NCBI Taxonomy" id="1802234"/>
    <lineage>
        <taxon>Bacteria</taxon>
        <taxon>Candidatus Staskawicziibacteriota</taxon>
    </lineage>
</organism>
<keyword evidence="3 6" id="KW-0694">RNA-binding</keyword>
<dbReference type="SUPFAM" id="SSF54189">
    <property type="entry name" value="Ribosomal proteins S24e, L23 and L15e"/>
    <property type="match status" value="1"/>
</dbReference>
<reference evidence="7 8" key="1">
    <citation type="journal article" date="2016" name="Nat. Commun.">
        <title>Thousands of microbial genomes shed light on interconnected biogeochemical processes in an aquifer system.</title>
        <authorList>
            <person name="Anantharaman K."/>
            <person name="Brown C.T."/>
            <person name="Hug L.A."/>
            <person name="Sharon I."/>
            <person name="Castelle C.J."/>
            <person name="Probst A.J."/>
            <person name="Thomas B.C."/>
            <person name="Singh A."/>
            <person name="Wilkins M.J."/>
            <person name="Karaoz U."/>
            <person name="Brodie E.L."/>
            <person name="Williams K.H."/>
            <person name="Hubbard S.S."/>
            <person name="Banfield J.F."/>
        </authorList>
    </citation>
    <scope>NUCLEOTIDE SEQUENCE [LARGE SCALE GENOMIC DNA]</scope>
</reference>
<dbReference type="PANTHER" id="PTHR11620">
    <property type="entry name" value="60S RIBOSOMAL PROTEIN L23A"/>
    <property type="match status" value="1"/>
</dbReference>
<dbReference type="AlphaFoldDB" id="A0A1G2JL20"/>
<dbReference type="InterPro" id="IPR013025">
    <property type="entry name" value="Ribosomal_uL23-like"/>
</dbReference>
<dbReference type="Proteomes" id="UP000178935">
    <property type="component" value="Unassembled WGS sequence"/>
</dbReference>
<dbReference type="EMBL" id="MHPU01000038">
    <property type="protein sequence ID" value="OGZ87825.1"/>
    <property type="molecule type" value="Genomic_DNA"/>
</dbReference>
<gene>
    <name evidence="6" type="primary">rplW</name>
    <name evidence="7" type="ORF">A2561_04310</name>
</gene>
<dbReference type="NCBIfam" id="NF004363">
    <property type="entry name" value="PRK05738.2-4"/>
    <property type="match status" value="1"/>
</dbReference>
<comment type="similarity">
    <text evidence="1 6">Belongs to the universal ribosomal protein uL23 family.</text>
</comment>
<dbReference type="InterPro" id="IPR012678">
    <property type="entry name" value="Ribosomal_uL23/eL15/eS24_sf"/>
</dbReference>
<comment type="caution">
    <text evidence="7">The sequence shown here is derived from an EMBL/GenBank/DDBJ whole genome shotgun (WGS) entry which is preliminary data.</text>
</comment>
<sequence>MSKSNKKAGSFSYSVIKEPHISEKASDLAERNNQYVFEVAGGSNKIEIKKAVEGVYGVKVLSVNIVKIPHKKRRIGKTTGFKKAYTKAIVLLKKGDKIEIL</sequence>
<keyword evidence="5 6" id="KW-0687">Ribonucleoprotein</keyword>
<dbReference type="GO" id="GO:0006412">
    <property type="term" value="P:translation"/>
    <property type="evidence" value="ECO:0007669"/>
    <property type="project" value="UniProtKB-UniRule"/>
</dbReference>
<comment type="function">
    <text evidence="6">One of the early assembly proteins it binds 23S rRNA. One of the proteins that surrounds the polypeptide exit tunnel on the outside of the ribosome. Forms the main docking site for trigger factor binding to the ribosome.</text>
</comment>
<comment type="subunit">
    <text evidence="6">Part of the 50S ribosomal subunit. Contacts protein L29, and trigger factor when it is bound to the ribosome.</text>
</comment>
<evidence type="ECO:0000256" key="5">
    <source>
        <dbReference type="ARBA" id="ARBA00023274"/>
    </source>
</evidence>
<dbReference type="InterPro" id="IPR012677">
    <property type="entry name" value="Nucleotide-bd_a/b_plait_sf"/>
</dbReference>
<evidence type="ECO:0000256" key="2">
    <source>
        <dbReference type="ARBA" id="ARBA00022730"/>
    </source>
</evidence>
<keyword evidence="4 6" id="KW-0689">Ribosomal protein</keyword>
<dbReference type="Pfam" id="PF00276">
    <property type="entry name" value="Ribosomal_L23"/>
    <property type="match status" value="1"/>
</dbReference>
<proteinExistence type="inferred from homology"/>
<dbReference type="GO" id="GO:0005840">
    <property type="term" value="C:ribosome"/>
    <property type="evidence" value="ECO:0007669"/>
    <property type="project" value="UniProtKB-KW"/>
</dbReference>
<dbReference type="GO" id="GO:0003735">
    <property type="term" value="F:structural constituent of ribosome"/>
    <property type="evidence" value="ECO:0007669"/>
    <property type="project" value="InterPro"/>
</dbReference>
<evidence type="ECO:0000256" key="3">
    <source>
        <dbReference type="ARBA" id="ARBA00022884"/>
    </source>
</evidence>
<evidence type="ECO:0000256" key="6">
    <source>
        <dbReference type="HAMAP-Rule" id="MF_01369"/>
    </source>
</evidence>